<dbReference type="InterPro" id="IPR027417">
    <property type="entry name" value="P-loop_NTPase"/>
</dbReference>
<keyword evidence="2" id="KW-1185">Reference proteome</keyword>
<proteinExistence type="predicted"/>
<accession>A0ABX4HXQ0</accession>
<dbReference type="SUPFAM" id="SSF52540">
    <property type="entry name" value="P-loop containing nucleoside triphosphate hydrolases"/>
    <property type="match status" value="1"/>
</dbReference>
<name>A0ABX4HXQ0_9GAMM</name>
<organism evidence="1 2">
    <name type="scientific">Microbulbifer flavimaris</name>
    <dbReference type="NCBI Taxonomy" id="1781068"/>
    <lineage>
        <taxon>Bacteria</taxon>
        <taxon>Pseudomonadati</taxon>
        <taxon>Pseudomonadota</taxon>
        <taxon>Gammaproteobacteria</taxon>
        <taxon>Cellvibrionales</taxon>
        <taxon>Microbulbiferaceae</taxon>
        <taxon>Microbulbifer</taxon>
    </lineage>
</organism>
<dbReference type="Proteomes" id="UP000218427">
    <property type="component" value="Unassembled WGS sequence"/>
</dbReference>
<evidence type="ECO:0008006" key="3">
    <source>
        <dbReference type="Google" id="ProtNLM"/>
    </source>
</evidence>
<evidence type="ECO:0000313" key="2">
    <source>
        <dbReference type="Proteomes" id="UP000218427"/>
    </source>
</evidence>
<comment type="caution">
    <text evidence="1">The sequence shown here is derived from an EMBL/GenBank/DDBJ whole genome shotgun (WGS) entry which is preliminary data.</text>
</comment>
<reference evidence="1" key="1">
    <citation type="submission" date="2017-08" db="EMBL/GenBank/DDBJ databases">
        <title>Microbulbifer marisrubri sp. nov., a halophilic alphaproteobacterium isolated from marine sediment of the Yellow Sea, China.</title>
        <authorList>
            <person name="Zhang G."/>
            <person name="Xiong Q."/>
        </authorList>
    </citation>
    <scope>NUCLEOTIDE SEQUENCE [LARGE SCALE GENOMIC DNA]</scope>
    <source>
        <strain evidence="1">WRN-8</strain>
    </source>
</reference>
<evidence type="ECO:0000313" key="1">
    <source>
        <dbReference type="EMBL" id="PCO04904.1"/>
    </source>
</evidence>
<dbReference type="Gene3D" id="3.40.50.300">
    <property type="entry name" value="P-loop containing nucleotide triphosphate hydrolases"/>
    <property type="match status" value="1"/>
</dbReference>
<sequence length="280" mass="31523">MAERQLPPAFHQGIDNYLLPLAVWLADQREDGRTLVVGLCGGQGSGKSTLTAFLNLVWTHMGIRSAGFSLDDIYLTRADRLQLAQRVHPLLATRGVPGTHDVALGIETIERLCHSAGADNTRIPRFDKSTDDRVPVNSWSSHHGPVDILLFEGWCVGATPWQEGEEPINRLERCEDADGRWRDYINRQLQGPYRQLFARLDILVMLKVPDMDCVVAWRTQQEHQLRASKGGGMSDAEIERFVQHYERITRNLLKEMPGRADCVLELARDHSIAGLQLNSP</sequence>
<protein>
    <recommendedName>
        <fullName evidence="3">D-glycerate 3-kinase</fullName>
    </recommendedName>
</protein>
<gene>
    <name evidence="1" type="ORF">AWR36_012700</name>
</gene>
<dbReference type="EMBL" id="LRFG02000004">
    <property type="protein sequence ID" value="PCO04904.1"/>
    <property type="molecule type" value="Genomic_DNA"/>
</dbReference>